<accession>A0ABN1PH73</accession>
<dbReference type="Proteomes" id="UP001500418">
    <property type="component" value="Unassembled WGS sequence"/>
</dbReference>
<feature type="compositionally biased region" description="Basic residues" evidence="1">
    <location>
        <begin position="29"/>
        <end position="41"/>
    </location>
</feature>
<reference evidence="2 3" key="1">
    <citation type="journal article" date="2019" name="Int. J. Syst. Evol. Microbiol.">
        <title>The Global Catalogue of Microorganisms (GCM) 10K type strain sequencing project: providing services to taxonomists for standard genome sequencing and annotation.</title>
        <authorList>
            <consortium name="The Broad Institute Genomics Platform"/>
            <consortium name="The Broad Institute Genome Sequencing Center for Infectious Disease"/>
            <person name="Wu L."/>
            <person name="Ma J."/>
        </authorList>
    </citation>
    <scope>NUCLEOTIDE SEQUENCE [LARGE SCALE GENOMIC DNA]</scope>
    <source>
        <strain evidence="2 3">JCM 11444</strain>
    </source>
</reference>
<feature type="compositionally biased region" description="Basic residues" evidence="1">
    <location>
        <begin position="622"/>
        <end position="636"/>
    </location>
</feature>
<feature type="compositionally biased region" description="Gly residues" evidence="1">
    <location>
        <begin position="44"/>
        <end position="55"/>
    </location>
</feature>
<feature type="region of interest" description="Disordered" evidence="1">
    <location>
        <begin position="570"/>
        <end position="680"/>
    </location>
</feature>
<keyword evidence="3" id="KW-1185">Reference proteome</keyword>
<protein>
    <submittedName>
        <fullName evidence="2">Uncharacterized protein</fullName>
    </submittedName>
</protein>
<evidence type="ECO:0000313" key="2">
    <source>
        <dbReference type="EMBL" id="GAA0928149.1"/>
    </source>
</evidence>
<feature type="region of interest" description="Disordered" evidence="1">
    <location>
        <begin position="29"/>
        <end position="56"/>
    </location>
</feature>
<feature type="compositionally biased region" description="Basic residues" evidence="1">
    <location>
        <begin position="570"/>
        <end position="584"/>
    </location>
</feature>
<organism evidence="2 3">
    <name type="scientific">Streptomyces rhizosphaericus</name>
    <dbReference type="NCBI Taxonomy" id="114699"/>
    <lineage>
        <taxon>Bacteria</taxon>
        <taxon>Bacillati</taxon>
        <taxon>Actinomycetota</taxon>
        <taxon>Actinomycetes</taxon>
        <taxon>Kitasatosporales</taxon>
        <taxon>Streptomycetaceae</taxon>
        <taxon>Streptomyces</taxon>
        <taxon>Streptomyces violaceusniger group</taxon>
    </lineage>
</organism>
<feature type="compositionally biased region" description="Basic residues" evidence="1">
    <location>
        <begin position="453"/>
        <end position="467"/>
    </location>
</feature>
<gene>
    <name evidence="2" type="ORF">GCM10009575_029390</name>
</gene>
<evidence type="ECO:0000256" key="1">
    <source>
        <dbReference type="SAM" id="MobiDB-lite"/>
    </source>
</evidence>
<feature type="compositionally biased region" description="Basic and acidic residues" evidence="1">
    <location>
        <begin position="654"/>
        <end position="680"/>
    </location>
</feature>
<proteinExistence type="predicted"/>
<comment type="caution">
    <text evidence="2">The sequence shown here is derived from an EMBL/GenBank/DDBJ whole genome shotgun (WGS) entry which is preliminary data.</text>
</comment>
<dbReference type="EMBL" id="BAAAID010000015">
    <property type="protein sequence ID" value="GAA0928149.1"/>
    <property type="molecule type" value="Genomic_DNA"/>
</dbReference>
<sequence length="680" mass="77160">MSAQFEETVVDPDLRHAQHLGEDLAQKVLAHRGRSPSRRRAGSGLRGRQGGGGGFRLLRRPAHEFQLTGAVPPHHVPGAVHPCTRFLKRAGHDLLGDRTRTVPFRTGEPGTRYIQLTGHPRRHRFEKGVQDVDTRVGRRIRDRYALPTGCRSRRVIPLCQDLLSLRGIQQVDSTDGPTGVIGHRPQDPDQPGDEHVHRGLVEQIGGIRDAAVQTGRQTQRVETLDDLEVQVELGALCPGRHDANLDPGQVERHVRDVVQRQGDLEQRVPGQGTGRGQLLHQPLERHLLVLQRVQSGPPHPPQHLGEGRVTGQVGAYHQRVHEEPGQILQGLIIAPGHRAADGDVLPRAQPGEQHRHRGLPHHEHRHALGTGQLRQLRMQFRRHPEAGQPTLVTGLHRSRPVHRQSQFLRCPGQRLPPVRQLAGQHAVRIVRLTQHLPLPQRVVRVLRRQRLPARRAPRTARRVRHRQIPPQQPHRPAVGRDVVHDQHQHGLTRHHQAVLRRRLLVPVEREQGGPHGQFGRRVEGMGGRLVDPLRQLVSGGDRDQWQGDTRLGDRHDLLVRLPLHLRKARPQTLVPRHHIGQRRPQRGDVQPPGQPQHQRNVVQRARAFETIQEPQPALSVRQRQHRRTWSGHHRGPRFIATGPLQPYGQAGHGRRLEQRPHRHLRTEDRADPADQPHREQ</sequence>
<evidence type="ECO:0000313" key="3">
    <source>
        <dbReference type="Proteomes" id="UP001500418"/>
    </source>
</evidence>
<feature type="region of interest" description="Disordered" evidence="1">
    <location>
        <begin position="453"/>
        <end position="478"/>
    </location>
</feature>
<name>A0ABN1PH73_9ACTN</name>